<dbReference type="AlphaFoldDB" id="A0A6C0GM19"/>
<dbReference type="KEGG" id="rhoz:GXP67_19540"/>
<protein>
    <recommendedName>
        <fullName evidence="3">Trypsin-like peptidase domain-containing protein</fullName>
    </recommendedName>
</protein>
<evidence type="ECO:0000313" key="1">
    <source>
        <dbReference type="EMBL" id="QHT68680.1"/>
    </source>
</evidence>
<dbReference type="Proteomes" id="UP000480178">
    <property type="component" value="Chromosome"/>
</dbReference>
<accession>A0A6C0GM19</accession>
<dbReference type="InterPro" id="IPR009003">
    <property type="entry name" value="Peptidase_S1_PA"/>
</dbReference>
<dbReference type="EMBL" id="CP048222">
    <property type="protein sequence ID" value="QHT68680.1"/>
    <property type="molecule type" value="Genomic_DNA"/>
</dbReference>
<sequence length="622" mass="71089">MEIKSTLKLILQYCIGCSLFLTVNLKAQDKISLHNSVVNVLAGDSEAGAGIIIGEGKYNGVDRLYILTPYHVVMKQKDLKSEEIVKGYLDQDLKEMFEKKISVIFPNGKKKKSKWNLSPSEIIKLHDKDIDFYNGDDKFQYYDAAVFSVRKPSNYNWRRPSYVNSDILKEGNSLQYITYNGEDLYFPTEAEFLVANLSTNKDHAFGIDKVNNLIEGTSGAPILYNCGIIGMYKKGEKGEEVIRINHIKTKIEEFNNTIKLNSSVKNKKKKLNKENEKLLNKWAGIWKLEACENDRRTVKINADFNNLTNKNDTISFNIAFKSLLANGPNINVGSLRSDNTYDLSQILVSCDDKSYDVVLDLTNKNILDPSLIQINISYDGSLNRRLINIYSNFSNNDTVSTQGIFTLYKMPFDSITQNIITYKVELIKRTYLTGIKKLSHLPVRINSKSKPITLSLEDDIQETNDSNLGDTVVSYTKVFSLAEEPLNRGEYYNVDLLKMLGDSIQLFKQNKIIERVDIIGSSDGYPLLKTLKYTYPYDLADDCYLIDNDGQEISFPYTIGKPIDNTDLAVLRTLLAKDYLIKNDIVPERSIRCFARTTSRKSEDDNWNYRYIKFIIHYSSNE</sequence>
<proteinExistence type="predicted"/>
<dbReference type="RefSeq" id="WP_162444688.1">
    <property type="nucleotide sequence ID" value="NZ_CP048222.1"/>
</dbReference>
<reference evidence="1 2" key="1">
    <citation type="submission" date="2020-01" db="EMBL/GenBank/DDBJ databases">
        <authorList>
            <person name="Kim M.K."/>
        </authorList>
    </citation>
    <scope>NUCLEOTIDE SEQUENCE [LARGE SCALE GENOMIC DNA]</scope>
    <source>
        <strain evidence="1 2">172606-1</strain>
    </source>
</reference>
<dbReference type="SUPFAM" id="SSF50494">
    <property type="entry name" value="Trypsin-like serine proteases"/>
    <property type="match status" value="1"/>
</dbReference>
<keyword evidence="2" id="KW-1185">Reference proteome</keyword>
<name>A0A6C0GM19_9BACT</name>
<evidence type="ECO:0000313" key="2">
    <source>
        <dbReference type="Proteomes" id="UP000480178"/>
    </source>
</evidence>
<evidence type="ECO:0008006" key="3">
    <source>
        <dbReference type="Google" id="ProtNLM"/>
    </source>
</evidence>
<gene>
    <name evidence="1" type="ORF">GXP67_19540</name>
</gene>
<organism evidence="1 2">
    <name type="scientific">Rhodocytophaga rosea</name>
    <dbReference type="NCBI Taxonomy" id="2704465"/>
    <lineage>
        <taxon>Bacteria</taxon>
        <taxon>Pseudomonadati</taxon>
        <taxon>Bacteroidota</taxon>
        <taxon>Cytophagia</taxon>
        <taxon>Cytophagales</taxon>
        <taxon>Rhodocytophagaceae</taxon>
        <taxon>Rhodocytophaga</taxon>
    </lineage>
</organism>